<accession>A0ABS4UYS7</accession>
<protein>
    <submittedName>
        <fullName evidence="3">HK97 family phage major capsid protein</fullName>
    </submittedName>
</protein>
<organism evidence="3 4">
    <name type="scientific">Kribbella aluminosa</name>
    <dbReference type="NCBI Taxonomy" id="416017"/>
    <lineage>
        <taxon>Bacteria</taxon>
        <taxon>Bacillati</taxon>
        <taxon>Actinomycetota</taxon>
        <taxon>Actinomycetes</taxon>
        <taxon>Propionibacteriales</taxon>
        <taxon>Kribbellaceae</taxon>
        <taxon>Kribbella</taxon>
    </lineage>
</organism>
<proteinExistence type="predicted"/>
<dbReference type="EMBL" id="JAGINT010000002">
    <property type="protein sequence ID" value="MBP2356803.1"/>
    <property type="molecule type" value="Genomic_DNA"/>
</dbReference>
<dbReference type="Gene3D" id="3.30.2400.10">
    <property type="entry name" value="Major capsid protein gp5"/>
    <property type="match status" value="1"/>
</dbReference>
<sequence length="472" mass="50094">MSSLIDQYLEERGVNNWTPGQPLLPYVLARRDAVAACLRDMERRGGDGSPESRQLKRAATEGRAYLSKIDERIAELEEIETRNDATAKHNVEIRAHEGRGYVTDAAVYNDPHKVPDSPSFFRDMRSARLGDADAADRLRRNTAARGLETRVGDMSTGAGTGGQFAPPAWLVDEFVALARAGRVTADLMHKEPLPSGVSSINLPTVASGTSTAVQATQNTVVQDTAATTNAVSSGITTVAGKQIVSLQLLQQSGIPFDRVVLGDLSADYARTLDVQVLTGSGASGQLRGLANAAGITTVAYTTATPKVIDATTPANSLYNAIVRGVNSVATQRFMPPTAIVMHPQRWSWILEALDSSSRPLVLSQGGAFNPLGVAGEVVAQGQAGVLLGLPVYVDPNIPTNLGAGTNQDAVWVLRADDCNLYESPLALESFEATYADQASVLFRALSYSAFIPDRYGKSLALISGTGLVTPTL</sequence>
<evidence type="ECO:0000259" key="2">
    <source>
        <dbReference type="Pfam" id="PF05065"/>
    </source>
</evidence>
<comment type="subcellular location">
    <subcellularLocation>
        <location evidence="1">Virion</location>
    </subcellularLocation>
</comment>
<name>A0ABS4UYS7_9ACTN</name>
<reference evidence="3 4" key="1">
    <citation type="submission" date="2021-03" db="EMBL/GenBank/DDBJ databases">
        <title>Sequencing the genomes of 1000 actinobacteria strains.</title>
        <authorList>
            <person name="Klenk H.-P."/>
        </authorList>
    </citation>
    <scope>NUCLEOTIDE SEQUENCE [LARGE SCALE GENOMIC DNA]</scope>
    <source>
        <strain evidence="3 4">DSM 18824</strain>
    </source>
</reference>
<dbReference type="InterPro" id="IPR054612">
    <property type="entry name" value="Phage_capsid-like_C"/>
</dbReference>
<gene>
    <name evidence="3" type="ORF">JOF29_007913</name>
</gene>
<dbReference type="InterPro" id="IPR024455">
    <property type="entry name" value="Phage_capsid"/>
</dbReference>
<dbReference type="NCBIfam" id="TIGR01554">
    <property type="entry name" value="major_cap_HK97"/>
    <property type="match status" value="1"/>
</dbReference>
<dbReference type="Proteomes" id="UP000755585">
    <property type="component" value="Unassembled WGS sequence"/>
</dbReference>
<evidence type="ECO:0000313" key="3">
    <source>
        <dbReference type="EMBL" id="MBP2356803.1"/>
    </source>
</evidence>
<dbReference type="RefSeq" id="WP_209699254.1">
    <property type="nucleotide sequence ID" value="NZ_BAAAVU010000004.1"/>
</dbReference>
<evidence type="ECO:0000256" key="1">
    <source>
        <dbReference type="ARBA" id="ARBA00004328"/>
    </source>
</evidence>
<feature type="domain" description="Phage capsid-like C-terminal" evidence="2">
    <location>
        <begin position="161"/>
        <end position="409"/>
    </location>
</feature>
<keyword evidence="4" id="KW-1185">Reference proteome</keyword>
<dbReference type="SUPFAM" id="SSF56563">
    <property type="entry name" value="Major capsid protein gp5"/>
    <property type="match status" value="1"/>
</dbReference>
<comment type="caution">
    <text evidence="3">The sequence shown here is derived from an EMBL/GenBank/DDBJ whole genome shotgun (WGS) entry which is preliminary data.</text>
</comment>
<dbReference type="Pfam" id="PF05065">
    <property type="entry name" value="Phage_capsid"/>
    <property type="match status" value="1"/>
</dbReference>
<evidence type="ECO:0000313" key="4">
    <source>
        <dbReference type="Proteomes" id="UP000755585"/>
    </source>
</evidence>